<reference evidence="3 4" key="1">
    <citation type="submission" date="2013-10" db="EMBL/GenBank/DDBJ databases">
        <title>Salinisphaera orenii MK-B5 Genome Sequencing.</title>
        <authorList>
            <person name="Lai Q."/>
            <person name="Li C."/>
            <person name="Shao Z."/>
        </authorList>
    </citation>
    <scope>NUCLEOTIDE SEQUENCE [LARGE SCALE GENOMIC DNA]</scope>
    <source>
        <strain evidence="3 4">MK-B5</strain>
    </source>
</reference>
<keyword evidence="1" id="KW-0238">DNA-binding</keyword>
<dbReference type="Gene3D" id="2.60.120.10">
    <property type="entry name" value="Jelly Rolls"/>
    <property type="match status" value="1"/>
</dbReference>
<dbReference type="Pfam" id="PF07883">
    <property type="entry name" value="Cupin_2"/>
    <property type="match status" value="1"/>
</dbReference>
<gene>
    <name evidence="3" type="ORF">SAOR_01515</name>
</gene>
<protein>
    <submittedName>
        <fullName evidence="3">XRE family transcriptional regulator</fullName>
    </submittedName>
</protein>
<name>A0A423PY48_9GAMM</name>
<evidence type="ECO:0000313" key="3">
    <source>
        <dbReference type="EMBL" id="ROO30509.1"/>
    </source>
</evidence>
<evidence type="ECO:0000259" key="2">
    <source>
        <dbReference type="PROSITE" id="PS50943"/>
    </source>
</evidence>
<evidence type="ECO:0000313" key="4">
    <source>
        <dbReference type="Proteomes" id="UP000283993"/>
    </source>
</evidence>
<dbReference type="GO" id="GO:0005829">
    <property type="term" value="C:cytosol"/>
    <property type="evidence" value="ECO:0007669"/>
    <property type="project" value="TreeGrafter"/>
</dbReference>
<dbReference type="Gene3D" id="1.10.260.40">
    <property type="entry name" value="lambda repressor-like DNA-binding domains"/>
    <property type="match status" value="1"/>
</dbReference>
<dbReference type="GO" id="GO:0003677">
    <property type="term" value="F:DNA binding"/>
    <property type="evidence" value="ECO:0007669"/>
    <property type="project" value="UniProtKB-KW"/>
</dbReference>
<accession>A0A423PY48</accession>
<dbReference type="PANTHER" id="PTHR46797:SF11">
    <property type="entry name" value="HTH-TYPE TRANSCRIPTIONAL REGULATOR PUUR"/>
    <property type="match status" value="1"/>
</dbReference>
<feature type="domain" description="HTH cro/C1-type" evidence="2">
    <location>
        <begin position="18"/>
        <end position="72"/>
    </location>
</feature>
<dbReference type="AlphaFoldDB" id="A0A423PY48"/>
<dbReference type="InterPro" id="IPR001387">
    <property type="entry name" value="Cro/C1-type_HTH"/>
</dbReference>
<dbReference type="CDD" id="cd02209">
    <property type="entry name" value="cupin_XRE_C"/>
    <property type="match status" value="1"/>
</dbReference>
<proteinExistence type="predicted"/>
<evidence type="ECO:0000256" key="1">
    <source>
        <dbReference type="ARBA" id="ARBA00023125"/>
    </source>
</evidence>
<dbReference type="Pfam" id="PF01381">
    <property type="entry name" value="HTH_3"/>
    <property type="match status" value="1"/>
</dbReference>
<dbReference type="PROSITE" id="PS50943">
    <property type="entry name" value="HTH_CROC1"/>
    <property type="match status" value="1"/>
</dbReference>
<dbReference type="InterPro" id="IPR050807">
    <property type="entry name" value="TransReg_Diox_bact_type"/>
</dbReference>
<dbReference type="Proteomes" id="UP000283993">
    <property type="component" value="Unassembled WGS sequence"/>
</dbReference>
<dbReference type="SUPFAM" id="SSF47413">
    <property type="entry name" value="lambda repressor-like DNA-binding domains"/>
    <property type="match status" value="1"/>
</dbReference>
<dbReference type="InterPro" id="IPR010982">
    <property type="entry name" value="Lambda_DNA-bd_dom_sf"/>
</dbReference>
<dbReference type="RefSeq" id="WP_221179833.1">
    <property type="nucleotide sequence ID" value="NZ_AYKH01000001.1"/>
</dbReference>
<dbReference type="InterPro" id="IPR013096">
    <property type="entry name" value="Cupin_2"/>
</dbReference>
<keyword evidence="4" id="KW-1185">Reference proteome</keyword>
<dbReference type="EMBL" id="AYKH01000001">
    <property type="protein sequence ID" value="ROO30509.1"/>
    <property type="molecule type" value="Genomic_DNA"/>
</dbReference>
<dbReference type="PANTHER" id="PTHR46797">
    <property type="entry name" value="HTH-TYPE TRANSCRIPTIONAL REGULATOR"/>
    <property type="match status" value="1"/>
</dbReference>
<dbReference type="InterPro" id="IPR014710">
    <property type="entry name" value="RmlC-like_jellyroll"/>
</dbReference>
<sequence length="192" mass="20922">MATPSASADKADHQGERIKALRLQKGLSIRGLAKQSGLTHPFIAMVERNETSPSVSSLKKILSVLDVTLSDFFSDRDSLDRVAFYKSDDLVELADGDQVSYRQVGANLRNAQMMLLHERYAPGASTGDDGYSHQAEEGGVVIQGRLEITVGDVTEILGPGDAYYFDSTLPHRMENVSDDECVVVSAVTPRTF</sequence>
<dbReference type="SUPFAM" id="SSF51182">
    <property type="entry name" value="RmlC-like cupins"/>
    <property type="match status" value="1"/>
</dbReference>
<dbReference type="GO" id="GO:0003700">
    <property type="term" value="F:DNA-binding transcription factor activity"/>
    <property type="evidence" value="ECO:0007669"/>
    <property type="project" value="TreeGrafter"/>
</dbReference>
<organism evidence="3 4">
    <name type="scientific">Salinisphaera orenii MK-B5</name>
    <dbReference type="NCBI Taxonomy" id="856730"/>
    <lineage>
        <taxon>Bacteria</taxon>
        <taxon>Pseudomonadati</taxon>
        <taxon>Pseudomonadota</taxon>
        <taxon>Gammaproteobacteria</taxon>
        <taxon>Salinisphaerales</taxon>
        <taxon>Salinisphaeraceae</taxon>
        <taxon>Salinisphaera</taxon>
    </lineage>
</organism>
<dbReference type="CDD" id="cd00093">
    <property type="entry name" value="HTH_XRE"/>
    <property type="match status" value="1"/>
</dbReference>
<dbReference type="SMART" id="SM00530">
    <property type="entry name" value="HTH_XRE"/>
    <property type="match status" value="1"/>
</dbReference>
<comment type="caution">
    <text evidence="3">The sequence shown here is derived from an EMBL/GenBank/DDBJ whole genome shotgun (WGS) entry which is preliminary data.</text>
</comment>
<dbReference type="InterPro" id="IPR011051">
    <property type="entry name" value="RmlC_Cupin_sf"/>
</dbReference>